<dbReference type="InterPro" id="IPR002293">
    <property type="entry name" value="AA/rel_permease1"/>
</dbReference>
<dbReference type="Pfam" id="PF13520">
    <property type="entry name" value="AA_permease_2"/>
    <property type="match status" value="1"/>
</dbReference>
<feature type="transmembrane region" description="Helical" evidence="6">
    <location>
        <begin position="285"/>
        <end position="311"/>
    </location>
</feature>
<keyword evidence="2" id="KW-0813">Transport</keyword>
<proteinExistence type="predicted"/>
<feature type="transmembrane region" description="Helical" evidence="6">
    <location>
        <begin position="174"/>
        <end position="195"/>
    </location>
</feature>
<accession>A0AAV9PXY2</accession>
<evidence type="ECO:0000313" key="8">
    <source>
        <dbReference type="Proteomes" id="UP001345827"/>
    </source>
</evidence>
<dbReference type="EMBL" id="JAXLQG010000023">
    <property type="protein sequence ID" value="KAK5529106.1"/>
    <property type="molecule type" value="Genomic_DNA"/>
</dbReference>
<reference evidence="7 8" key="1">
    <citation type="submission" date="2023-06" db="EMBL/GenBank/DDBJ databases">
        <title>Black Yeasts Isolated from many extreme environments.</title>
        <authorList>
            <person name="Coleine C."/>
            <person name="Stajich J.E."/>
            <person name="Selbmann L."/>
        </authorList>
    </citation>
    <scope>NUCLEOTIDE SEQUENCE [LARGE SCALE GENOMIC DNA]</scope>
    <source>
        <strain evidence="7 8">CCFEE 5887</strain>
    </source>
</reference>
<feature type="transmembrane region" description="Helical" evidence="6">
    <location>
        <begin position="121"/>
        <end position="144"/>
    </location>
</feature>
<organism evidence="7 8">
    <name type="scientific">Vermiconidia calcicola</name>
    <dbReference type="NCBI Taxonomy" id="1690605"/>
    <lineage>
        <taxon>Eukaryota</taxon>
        <taxon>Fungi</taxon>
        <taxon>Dikarya</taxon>
        <taxon>Ascomycota</taxon>
        <taxon>Pezizomycotina</taxon>
        <taxon>Dothideomycetes</taxon>
        <taxon>Dothideomycetidae</taxon>
        <taxon>Mycosphaerellales</taxon>
        <taxon>Extremaceae</taxon>
        <taxon>Vermiconidia</taxon>
    </lineage>
</organism>
<dbReference type="GO" id="GO:0022857">
    <property type="term" value="F:transmembrane transporter activity"/>
    <property type="evidence" value="ECO:0007669"/>
    <property type="project" value="InterPro"/>
</dbReference>
<dbReference type="PANTHER" id="PTHR45649">
    <property type="entry name" value="AMINO-ACID PERMEASE BAT1"/>
    <property type="match status" value="1"/>
</dbReference>
<name>A0AAV9PXY2_9PEZI</name>
<dbReference type="PANTHER" id="PTHR45649:SF27">
    <property type="entry name" value="CHOLINE TRANSPORTER (EUROFUNG)"/>
    <property type="match status" value="1"/>
</dbReference>
<evidence type="ECO:0000256" key="5">
    <source>
        <dbReference type="ARBA" id="ARBA00023136"/>
    </source>
</evidence>
<feature type="transmembrane region" description="Helical" evidence="6">
    <location>
        <begin position="323"/>
        <end position="342"/>
    </location>
</feature>
<keyword evidence="3 6" id="KW-0812">Transmembrane</keyword>
<feature type="transmembrane region" description="Helical" evidence="6">
    <location>
        <begin position="46"/>
        <end position="67"/>
    </location>
</feature>
<evidence type="ECO:0000256" key="6">
    <source>
        <dbReference type="SAM" id="Phobius"/>
    </source>
</evidence>
<evidence type="ECO:0000256" key="3">
    <source>
        <dbReference type="ARBA" id="ARBA00022692"/>
    </source>
</evidence>
<dbReference type="Gene3D" id="1.20.1740.10">
    <property type="entry name" value="Amino acid/polyamine transporter I"/>
    <property type="match status" value="1"/>
</dbReference>
<dbReference type="Proteomes" id="UP001345827">
    <property type="component" value="Unassembled WGS sequence"/>
</dbReference>
<dbReference type="AlphaFoldDB" id="A0AAV9PXY2"/>
<feature type="transmembrane region" description="Helical" evidence="6">
    <location>
        <begin position="14"/>
        <end position="34"/>
    </location>
</feature>
<evidence type="ECO:0000256" key="4">
    <source>
        <dbReference type="ARBA" id="ARBA00022989"/>
    </source>
</evidence>
<evidence type="ECO:0000256" key="1">
    <source>
        <dbReference type="ARBA" id="ARBA00004141"/>
    </source>
</evidence>
<feature type="transmembrane region" description="Helical" evidence="6">
    <location>
        <begin position="251"/>
        <end position="273"/>
    </location>
</feature>
<keyword evidence="5 6" id="KW-0472">Membrane</keyword>
<feature type="transmembrane region" description="Helical" evidence="6">
    <location>
        <begin position="87"/>
        <end position="109"/>
    </location>
</feature>
<gene>
    <name evidence="7" type="ORF">LTR25_009843</name>
</gene>
<keyword evidence="8" id="KW-1185">Reference proteome</keyword>
<dbReference type="PIRSF" id="PIRSF006060">
    <property type="entry name" value="AA_transporter"/>
    <property type="match status" value="1"/>
</dbReference>
<comment type="caution">
    <text evidence="7">The sequence shown here is derived from an EMBL/GenBank/DDBJ whole genome shotgun (WGS) entry which is preliminary data.</text>
</comment>
<dbReference type="GO" id="GO:0016020">
    <property type="term" value="C:membrane"/>
    <property type="evidence" value="ECO:0007669"/>
    <property type="project" value="UniProtKB-SubCell"/>
</dbReference>
<evidence type="ECO:0000256" key="2">
    <source>
        <dbReference type="ARBA" id="ARBA00022448"/>
    </source>
</evidence>
<protein>
    <submittedName>
        <fullName evidence="7">Uncharacterized protein</fullName>
    </submittedName>
</protein>
<feature type="transmembrane region" description="Helical" evidence="6">
    <location>
        <begin position="227"/>
        <end position="245"/>
    </location>
</feature>
<sequence>MYSLYHEEYEPKQWHVLLAYFGCSWAVCGFVMFANRALHKTNDIGLFLILAGFVILLIVCTVMPSSSGNGYATNRSVWREWQNDTGYTSNGFVFVMGMLNGAFALAPLEELDTPMSMLPKAIFAMVILGFLTTFPYLITLFYAVTDLEAVMGDTTLFPLSSIYRQATGSRAGQMGLSMVLFLPCFWAVVGAYVTAGRTLWTLGRDNATPFSKYIGALHPKYQNPYNATLAVCIVNSLIGLTYLGSTTAFNAFATSVLLLMITGYLAVIGAHLLSGRSRVRPGIFWMKGWIGTVVHTVSCLYTLCFTVIFSFPYSMPVAADTMNYSSLIFGGLTIFISVLWVWKMKHGYTGFTDGAVLGQETAQEGAIMVEVSQASSTQKLQE</sequence>
<evidence type="ECO:0000313" key="7">
    <source>
        <dbReference type="EMBL" id="KAK5529106.1"/>
    </source>
</evidence>
<keyword evidence="4 6" id="KW-1133">Transmembrane helix</keyword>
<comment type="subcellular location">
    <subcellularLocation>
        <location evidence="1">Membrane</location>
        <topology evidence="1">Multi-pass membrane protein</topology>
    </subcellularLocation>
</comment>